<dbReference type="InterPro" id="IPR010488">
    <property type="entry name" value="Zeta_toxin_domain"/>
</dbReference>
<evidence type="ECO:0000259" key="3">
    <source>
        <dbReference type="Pfam" id="PF06414"/>
    </source>
</evidence>
<keyword evidence="5" id="KW-1185">Reference proteome</keyword>
<proteinExistence type="predicted"/>
<evidence type="ECO:0000313" key="4">
    <source>
        <dbReference type="EMBL" id="NHZ35363.1"/>
    </source>
</evidence>
<gene>
    <name evidence="4" type="ORF">F0185_17500</name>
</gene>
<protein>
    <submittedName>
        <fullName evidence="4">AAA family ATPase</fullName>
    </submittedName>
</protein>
<accession>A0ABX0LL85</accession>
<evidence type="ECO:0000256" key="2">
    <source>
        <dbReference type="ARBA" id="ARBA00022840"/>
    </source>
</evidence>
<evidence type="ECO:0000256" key="1">
    <source>
        <dbReference type="ARBA" id="ARBA00022741"/>
    </source>
</evidence>
<dbReference type="Proteomes" id="UP000785613">
    <property type="component" value="Unassembled WGS sequence"/>
</dbReference>
<dbReference type="EMBL" id="VUYU01000011">
    <property type="protein sequence ID" value="NHZ35363.1"/>
    <property type="molecule type" value="Genomic_DNA"/>
</dbReference>
<comment type="caution">
    <text evidence="4">The sequence shown here is derived from an EMBL/GenBank/DDBJ whole genome shotgun (WGS) entry which is preliminary data.</text>
</comment>
<dbReference type="Gene3D" id="3.40.50.300">
    <property type="entry name" value="P-loop containing nucleotide triphosphate hydrolases"/>
    <property type="match status" value="1"/>
</dbReference>
<dbReference type="InterPro" id="IPR027417">
    <property type="entry name" value="P-loop_NTPase"/>
</dbReference>
<evidence type="ECO:0000313" key="5">
    <source>
        <dbReference type="Proteomes" id="UP000785613"/>
    </source>
</evidence>
<organism evidence="4 5">
    <name type="scientific">Massilia rubra</name>
    <dbReference type="NCBI Taxonomy" id="2607910"/>
    <lineage>
        <taxon>Bacteria</taxon>
        <taxon>Pseudomonadati</taxon>
        <taxon>Pseudomonadota</taxon>
        <taxon>Betaproteobacteria</taxon>
        <taxon>Burkholderiales</taxon>
        <taxon>Oxalobacteraceae</taxon>
        <taxon>Telluria group</taxon>
        <taxon>Massilia</taxon>
    </lineage>
</organism>
<keyword evidence="1" id="KW-0547">Nucleotide-binding</keyword>
<feature type="domain" description="Zeta toxin" evidence="3">
    <location>
        <begin position="115"/>
        <end position="295"/>
    </location>
</feature>
<keyword evidence="2" id="KW-0067">ATP-binding</keyword>
<dbReference type="RefSeq" id="WP_167226562.1">
    <property type="nucleotide sequence ID" value="NZ_VUYU01000011.1"/>
</dbReference>
<name>A0ABX0LL85_9BURK</name>
<dbReference type="Pfam" id="PF06414">
    <property type="entry name" value="Zeta_toxin"/>
    <property type="match status" value="1"/>
</dbReference>
<sequence>MSQSEKREEYDIAESRLHLLISYYSQCVYKEEHKAIPDMKQIAQWENEKRSLMALARALELEDQAAIADINATYGPVLRACKALANTGTAPPYELDKAEHDRLYALIARDHLSCVEPQDKPMAIITGGQPGSGKGTLTAQAKQEFATQGGYVLVDPNELRLSHPAYFELMSENDREAADLTHSDASTWAKRLTSDAIDGRRNLIIDQTSKNADSLVALTTRLSEAGYHVELRVMAVNPELSYLRTLLRYENQKAQEGMGRFVPKNVHDAAYEGLPDSVEAVERAKSANAVKVYRN</sequence>
<reference evidence="4 5" key="1">
    <citation type="submission" date="2019-09" db="EMBL/GenBank/DDBJ databases">
        <title>Taxonomy of Antarctic Massilia spp.: description of Massilia rubra sp. nov., Massilia aquatica sp. nov., Massilia mucilaginosa sp. nov., Massilia frigida sp. nov. isolated from streams, lakes and regoliths.</title>
        <authorList>
            <person name="Holochova P."/>
            <person name="Sedlacek I."/>
            <person name="Kralova S."/>
            <person name="Maslanova I."/>
            <person name="Busse H.-J."/>
            <person name="Stankova E."/>
            <person name="Vrbovska V."/>
            <person name="Kovarovic V."/>
            <person name="Bartak M."/>
            <person name="Svec P."/>
            <person name="Pantucek R."/>
        </authorList>
    </citation>
    <scope>NUCLEOTIDE SEQUENCE [LARGE SCALE GENOMIC DNA]</scope>
    <source>
        <strain evidence="4 5">CCM 8692</strain>
    </source>
</reference>
<dbReference type="SUPFAM" id="SSF52540">
    <property type="entry name" value="P-loop containing nucleoside triphosphate hydrolases"/>
    <property type="match status" value="1"/>
</dbReference>